<keyword evidence="1" id="KW-0472">Membrane</keyword>
<name>A0ABT9HQX8_9SPHN</name>
<reference evidence="3 4" key="1">
    <citation type="submission" date="2023-08" db="EMBL/GenBank/DDBJ databases">
        <title>genomic of G39.</title>
        <authorList>
            <person name="Wang Y."/>
        </authorList>
    </citation>
    <scope>NUCLEOTIDE SEQUENCE [LARGE SCALE GENOMIC DNA]</scope>
    <source>
        <strain evidence="3 4">G39</strain>
    </source>
</reference>
<evidence type="ECO:0000313" key="4">
    <source>
        <dbReference type="Proteomes" id="UP001240639"/>
    </source>
</evidence>
<evidence type="ECO:0000256" key="1">
    <source>
        <dbReference type="SAM" id="Phobius"/>
    </source>
</evidence>
<accession>A0ABT9HQX8</accession>
<proteinExistence type="predicted"/>
<evidence type="ECO:0000256" key="2">
    <source>
        <dbReference type="SAM" id="SignalP"/>
    </source>
</evidence>
<sequence>MKTSRLLTGLGAVALAATSVTAHAGTRAADAPVVAEPVKLSTASDVTRSTATAKKQSELGGPGLIIAVIAGIAIIVGIIIAADDDDDDFSPGG</sequence>
<feature type="chain" id="PRO_5046706184" evidence="2">
    <location>
        <begin position="25"/>
        <end position="93"/>
    </location>
</feature>
<organism evidence="3 4">
    <name type="scientific">Qipengyuania profundimaris</name>
    <dbReference type="NCBI Taxonomy" id="3067652"/>
    <lineage>
        <taxon>Bacteria</taxon>
        <taxon>Pseudomonadati</taxon>
        <taxon>Pseudomonadota</taxon>
        <taxon>Alphaproteobacteria</taxon>
        <taxon>Sphingomonadales</taxon>
        <taxon>Erythrobacteraceae</taxon>
        <taxon>Qipengyuania</taxon>
    </lineage>
</organism>
<evidence type="ECO:0000313" key="3">
    <source>
        <dbReference type="EMBL" id="MDP4575557.1"/>
    </source>
</evidence>
<feature type="transmembrane region" description="Helical" evidence="1">
    <location>
        <begin position="59"/>
        <end position="82"/>
    </location>
</feature>
<keyword evidence="1" id="KW-1133">Transmembrane helix</keyword>
<protein>
    <submittedName>
        <fullName evidence="3">Uncharacterized protein</fullName>
    </submittedName>
</protein>
<keyword evidence="2" id="KW-0732">Signal</keyword>
<dbReference type="EMBL" id="JAVAIM010000001">
    <property type="protein sequence ID" value="MDP4575557.1"/>
    <property type="molecule type" value="Genomic_DNA"/>
</dbReference>
<feature type="signal peptide" evidence="2">
    <location>
        <begin position="1"/>
        <end position="24"/>
    </location>
</feature>
<dbReference type="RefSeq" id="WP_305932839.1">
    <property type="nucleotide sequence ID" value="NZ_JAVAIM010000001.1"/>
</dbReference>
<keyword evidence="1" id="KW-0812">Transmembrane</keyword>
<keyword evidence="4" id="KW-1185">Reference proteome</keyword>
<comment type="caution">
    <text evidence="3">The sequence shown here is derived from an EMBL/GenBank/DDBJ whole genome shotgun (WGS) entry which is preliminary data.</text>
</comment>
<dbReference type="Proteomes" id="UP001240639">
    <property type="component" value="Unassembled WGS sequence"/>
</dbReference>
<gene>
    <name evidence="3" type="ORF">Q9K02_10455</name>
</gene>